<proteinExistence type="inferred from homology"/>
<keyword evidence="2" id="KW-0119">Carbohydrate metabolism</keyword>
<keyword evidence="5" id="KW-1185">Reference proteome</keyword>
<dbReference type="GO" id="GO:0005829">
    <property type="term" value="C:cytosol"/>
    <property type="evidence" value="ECO:0007669"/>
    <property type="project" value="TreeGrafter"/>
</dbReference>
<evidence type="ECO:0000256" key="3">
    <source>
        <dbReference type="SAM" id="SignalP"/>
    </source>
</evidence>
<dbReference type="InterPro" id="IPR019405">
    <property type="entry name" value="Lactonase_7-beta_prop"/>
</dbReference>
<dbReference type="SUPFAM" id="SSF50974">
    <property type="entry name" value="Nitrous oxide reductase, N-terminal domain"/>
    <property type="match status" value="2"/>
</dbReference>
<name>A0A211ZFU4_9PROT</name>
<gene>
    <name evidence="4" type="ORF">BWR60_26325</name>
</gene>
<accession>A0A211ZFU4</accession>
<feature type="signal peptide" evidence="3">
    <location>
        <begin position="1"/>
        <end position="23"/>
    </location>
</feature>
<evidence type="ECO:0000256" key="1">
    <source>
        <dbReference type="ARBA" id="ARBA00005564"/>
    </source>
</evidence>
<dbReference type="AlphaFoldDB" id="A0A211ZFU4"/>
<organism evidence="4 5">
    <name type="scientific">Inquilinus limosus</name>
    <dbReference type="NCBI Taxonomy" id="171674"/>
    <lineage>
        <taxon>Bacteria</taxon>
        <taxon>Pseudomonadati</taxon>
        <taxon>Pseudomonadota</taxon>
        <taxon>Alphaproteobacteria</taxon>
        <taxon>Rhodospirillales</taxon>
        <taxon>Rhodospirillaceae</taxon>
        <taxon>Inquilinus</taxon>
    </lineage>
</organism>
<dbReference type="GO" id="GO:0006006">
    <property type="term" value="P:glucose metabolic process"/>
    <property type="evidence" value="ECO:0007669"/>
    <property type="project" value="UniProtKB-KW"/>
</dbReference>
<dbReference type="OrthoDB" id="9790815at2"/>
<evidence type="ECO:0000313" key="5">
    <source>
        <dbReference type="Proteomes" id="UP000196655"/>
    </source>
</evidence>
<dbReference type="GO" id="GO:0017057">
    <property type="term" value="F:6-phosphogluconolactonase activity"/>
    <property type="evidence" value="ECO:0007669"/>
    <property type="project" value="TreeGrafter"/>
</dbReference>
<dbReference type="PANTHER" id="PTHR30344:SF1">
    <property type="entry name" value="6-PHOSPHOGLUCONOLACTONASE"/>
    <property type="match status" value="1"/>
</dbReference>
<dbReference type="STRING" id="1122125.GCA_000423185_05652"/>
<dbReference type="Proteomes" id="UP000196655">
    <property type="component" value="Unassembled WGS sequence"/>
</dbReference>
<evidence type="ECO:0000256" key="2">
    <source>
        <dbReference type="ARBA" id="ARBA00022526"/>
    </source>
</evidence>
<dbReference type="PANTHER" id="PTHR30344">
    <property type="entry name" value="6-PHOSPHOGLUCONOLACTONASE-RELATED"/>
    <property type="match status" value="1"/>
</dbReference>
<comment type="caution">
    <text evidence="4">The sequence shown here is derived from an EMBL/GenBank/DDBJ whole genome shotgun (WGS) entry which is preliminary data.</text>
</comment>
<protein>
    <submittedName>
        <fullName evidence="4">6-phosphogluconolactonase</fullName>
    </submittedName>
</protein>
<dbReference type="InterPro" id="IPR050282">
    <property type="entry name" value="Cycloisomerase_2"/>
</dbReference>
<sequence length="375" mass="39337">MLAGMIAIASSLTALGPAPSAAAATFVYVSNAEDGNIDGYAMDKATGGLTPLGKTTAGKMVMPMAVSPDKRHLYAVVRSQPFTVVTYAIDPVTGALRQEATAPLPDSMAYVSTDATGRFLFTASYGGDKVAVSPIDADGLVRAEAGQVIPTGKNAHAIRADRSNRFVYATNLGSDQILQFRFDAATGRLTPNDPPLVKTAAGNGPRHPILSPDDTSLYVLCELSGNLIHFAVDPATGTLTERDTVATVPPEAGLVPGLPPGAPPADDGKRRVWAADIQATPDGRFLYTTERTTSQIALFSVAPDTGTPAYVTNYATETQPRGIRIDASGTYLVASGEKSDRLAVYRIDKASGTLTPLGRYPVGRDANWVEIVDLP</sequence>
<keyword evidence="2" id="KW-0313">Glucose metabolism</keyword>
<keyword evidence="3" id="KW-0732">Signal</keyword>
<dbReference type="Gene3D" id="2.130.10.10">
    <property type="entry name" value="YVTN repeat-like/Quinoprotein amine dehydrogenase"/>
    <property type="match status" value="1"/>
</dbReference>
<dbReference type="InterPro" id="IPR011045">
    <property type="entry name" value="N2O_reductase_N"/>
</dbReference>
<evidence type="ECO:0000313" key="4">
    <source>
        <dbReference type="EMBL" id="OWJ64149.1"/>
    </source>
</evidence>
<dbReference type="EMBL" id="NHON01000067">
    <property type="protein sequence ID" value="OWJ64149.1"/>
    <property type="molecule type" value="Genomic_DNA"/>
</dbReference>
<reference evidence="5" key="1">
    <citation type="submission" date="2017-05" db="EMBL/GenBank/DDBJ databases">
        <authorList>
            <person name="Macchi M."/>
            <person name="Festa S."/>
            <person name="Coppotelli B.M."/>
            <person name="Morelli I.S."/>
        </authorList>
    </citation>
    <scope>NUCLEOTIDE SEQUENCE [LARGE SCALE GENOMIC DNA]</scope>
    <source>
        <strain evidence="5">I</strain>
    </source>
</reference>
<feature type="chain" id="PRO_5013007512" evidence="3">
    <location>
        <begin position="24"/>
        <end position="375"/>
    </location>
</feature>
<dbReference type="Pfam" id="PF10282">
    <property type="entry name" value="Lactonase"/>
    <property type="match status" value="1"/>
</dbReference>
<dbReference type="InterPro" id="IPR015943">
    <property type="entry name" value="WD40/YVTN_repeat-like_dom_sf"/>
</dbReference>
<comment type="similarity">
    <text evidence="1">Belongs to the cycloisomerase 2 family.</text>
</comment>